<organism evidence="4 5">
    <name type="scientific">Serratia rhizosphaerae</name>
    <dbReference type="NCBI Taxonomy" id="2597702"/>
    <lineage>
        <taxon>Bacteria</taxon>
        <taxon>Pseudomonadati</taxon>
        <taxon>Pseudomonadota</taxon>
        <taxon>Gammaproteobacteria</taxon>
        <taxon>Enterobacterales</taxon>
        <taxon>Yersiniaceae</taxon>
        <taxon>Serratia</taxon>
    </lineage>
</organism>
<reference evidence="4 5" key="1">
    <citation type="submission" date="2019-07" db="EMBL/GenBank/DDBJ databases">
        <title>Serratia dokdonensis sp. nov., an elicitor of systemic resistance in Nicotiana Tabacum.</title>
        <authorList>
            <person name="Son J.-S."/>
            <person name="Hwang Y.-J."/>
            <person name="Lee S.-Y."/>
            <person name="Ghim S.-Y."/>
        </authorList>
    </citation>
    <scope>NUCLEOTIDE SEQUENCE [LARGE SCALE GENOMIC DNA]</scope>
    <source>
        <strain evidence="4 5">KUDC3025</strain>
    </source>
</reference>
<accession>A0ABX6GPA4</accession>
<keyword evidence="2 4" id="KW-0456">Lyase</keyword>
<evidence type="ECO:0000313" key="4">
    <source>
        <dbReference type="EMBL" id="QHA88054.1"/>
    </source>
</evidence>
<evidence type="ECO:0000313" key="5">
    <source>
        <dbReference type="Proteomes" id="UP000430368"/>
    </source>
</evidence>
<sequence length="219" mass="24270">MKYQNIYQARSAVVDACNQMTKLGINQGTSGNISLRYDNIMLISPSGIPYENMEPGDIVEMTMDGEWHASKGMVPSSEWRFHLDILKNKPAVNAVVHAHPTYCTTLAILNKPIPAIHYMIAVGGKNDIPCAPYATYGTEELSEYALAALRDHHACLLANHGMIATGKSLEKAMWTALEVEVLAHQYHACLQVGEPVLLSDDEIDRVLKKWGEYGLRESN</sequence>
<dbReference type="SMART" id="SM01007">
    <property type="entry name" value="Aldolase_II"/>
    <property type="match status" value="1"/>
</dbReference>
<evidence type="ECO:0000256" key="2">
    <source>
        <dbReference type="ARBA" id="ARBA00023239"/>
    </source>
</evidence>
<dbReference type="GO" id="GO:0008738">
    <property type="term" value="F:L-fuculose-phosphate aldolase activity"/>
    <property type="evidence" value="ECO:0007669"/>
    <property type="project" value="UniProtKB-EC"/>
</dbReference>
<dbReference type="RefSeq" id="WP_160030025.1">
    <property type="nucleotide sequence ID" value="NZ_CP041764.1"/>
</dbReference>
<dbReference type="PANTHER" id="PTHR22789">
    <property type="entry name" value="FUCULOSE PHOSPHATE ALDOLASE"/>
    <property type="match status" value="1"/>
</dbReference>
<dbReference type="SUPFAM" id="SSF53639">
    <property type="entry name" value="AraD/HMP-PK domain-like"/>
    <property type="match status" value="1"/>
</dbReference>
<dbReference type="InterPro" id="IPR036409">
    <property type="entry name" value="Aldolase_II/adducin_N_sf"/>
</dbReference>
<proteinExistence type="predicted"/>
<dbReference type="PANTHER" id="PTHR22789:SF0">
    <property type="entry name" value="3-OXO-TETRONATE 4-PHOSPHATE DECARBOXYLASE-RELATED"/>
    <property type="match status" value="1"/>
</dbReference>
<evidence type="ECO:0000256" key="1">
    <source>
        <dbReference type="ARBA" id="ARBA00022723"/>
    </source>
</evidence>
<name>A0ABX6GPA4_9GAMM</name>
<dbReference type="Gene3D" id="3.40.225.10">
    <property type="entry name" value="Class II aldolase/adducin N-terminal domain"/>
    <property type="match status" value="1"/>
</dbReference>
<keyword evidence="5" id="KW-1185">Reference proteome</keyword>
<dbReference type="EC" id="4.1.2.17" evidence="4"/>
<protein>
    <submittedName>
        <fullName evidence="4">L-fuculose-phosphate aldolase</fullName>
        <ecNumber evidence="4">4.1.2.17</ecNumber>
    </submittedName>
</protein>
<evidence type="ECO:0000259" key="3">
    <source>
        <dbReference type="SMART" id="SM01007"/>
    </source>
</evidence>
<gene>
    <name evidence="4" type="ORF">FO014_14445</name>
</gene>
<feature type="domain" description="Class II aldolase/adducin N-terminal" evidence="3">
    <location>
        <begin position="11"/>
        <end position="187"/>
    </location>
</feature>
<dbReference type="NCBIfam" id="NF005984">
    <property type="entry name" value="PRK08087.1"/>
    <property type="match status" value="1"/>
</dbReference>
<keyword evidence="1" id="KW-0479">Metal-binding</keyword>
<dbReference type="InterPro" id="IPR001303">
    <property type="entry name" value="Aldolase_II/adducin_N"/>
</dbReference>
<dbReference type="InterPro" id="IPR050197">
    <property type="entry name" value="Aldolase_class_II_sugar_metab"/>
</dbReference>
<dbReference type="Pfam" id="PF00596">
    <property type="entry name" value="Aldolase_II"/>
    <property type="match status" value="1"/>
</dbReference>
<dbReference type="EMBL" id="CP041764">
    <property type="protein sequence ID" value="QHA88054.1"/>
    <property type="molecule type" value="Genomic_DNA"/>
</dbReference>
<dbReference type="Proteomes" id="UP000430368">
    <property type="component" value="Chromosome"/>
</dbReference>